<evidence type="ECO:0000313" key="1">
    <source>
        <dbReference type="EMBL" id="SDC46231.1"/>
    </source>
</evidence>
<dbReference type="Proteomes" id="UP000198925">
    <property type="component" value="Unassembled WGS sequence"/>
</dbReference>
<name>A0A1G6LSR4_9PROT</name>
<evidence type="ECO:0000313" key="2">
    <source>
        <dbReference type="Proteomes" id="UP000198925"/>
    </source>
</evidence>
<dbReference type="EMBL" id="FMZX01000001">
    <property type="protein sequence ID" value="SDC46231.1"/>
    <property type="molecule type" value="Genomic_DNA"/>
</dbReference>
<protein>
    <submittedName>
        <fullName evidence="1">Uncharacterized protein</fullName>
    </submittedName>
</protein>
<reference evidence="1 2" key="1">
    <citation type="submission" date="2016-10" db="EMBL/GenBank/DDBJ databases">
        <authorList>
            <person name="de Groot N.N."/>
        </authorList>
    </citation>
    <scope>NUCLEOTIDE SEQUENCE [LARGE SCALE GENOMIC DNA]</scope>
    <source>
        <strain evidence="1 2">CPCC 100156</strain>
    </source>
</reference>
<keyword evidence="2" id="KW-1185">Reference proteome</keyword>
<dbReference type="RefSeq" id="WP_090660986.1">
    <property type="nucleotide sequence ID" value="NZ_FMZX01000001.1"/>
</dbReference>
<gene>
    <name evidence="1" type="ORF">SAMN04487779_1001996</name>
</gene>
<dbReference type="STRING" id="938405.SAMN02927895_01704"/>
<dbReference type="AlphaFoldDB" id="A0A1G6LSR4"/>
<sequence>MSGRKPLVLGDLAEAEGDVTQNRWVGARSARALEASLGFHAGRLSDGWWVLLLKERLKPADFDFAGITLRSGGRLGLPARDPAADRARTHVSDQILAERGPAGYADLQASALAGVTEKGEDRIVKVIPVTPHSEAMAPADQYPMGGGGLQWTLRRPCSFLVALQVDAQGIARIPGFSCFLGESATYDDRARIARYLMEA</sequence>
<organism evidence="1 2">
    <name type="scientific">Belnapia rosea</name>
    <dbReference type="NCBI Taxonomy" id="938405"/>
    <lineage>
        <taxon>Bacteria</taxon>
        <taxon>Pseudomonadati</taxon>
        <taxon>Pseudomonadota</taxon>
        <taxon>Alphaproteobacteria</taxon>
        <taxon>Acetobacterales</taxon>
        <taxon>Roseomonadaceae</taxon>
        <taxon>Belnapia</taxon>
    </lineage>
</organism>
<accession>A0A1G6LSR4</accession>
<proteinExistence type="predicted"/>